<evidence type="ECO:0000313" key="1">
    <source>
        <dbReference type="EMBL" id="MBX69550.1"/>
    </source>
</evidence>
<organism evidence="1">
    <name type="scientific">Rhizophora mucronata</name>
    <name type="common">Asiatic mangrove</name>
    <dbReference type="NCBI Taxonomy" id="61149"/>
    <lineage>
        <taxon>Eukaryota</taxon>
        <taxon>Viridiplantae</taxon>
        <taxon>Streptophyta</taxon>
        <taxon>Embryophyta</taxon>
        <taxon>Tracheophyta</taxon>
        <taxon>Spermatophyta</taxon>
        <taxon>Magnoliopsida</taxon>
        <taxon>eudicotyledons</taxon>
        <taxon>Gunneridae</taxon>
        <taxon>Pentapetalae</taxon>
        <taxon>rosids</taxon>
        <taxon>fabids</taxon>
        <taxon>Malpighiales</taxon>
        <taxon>Rhizophoraceae</taxon>
        <taxon>Rhizophora</taxon>
    </lineage>
</organism>
<dbReference type="EMBL" id="GGEC01089066">
    <property type="protein sequence ID" value="MBX69550.1"/>
    <property type="molecule type" value="Transcribed_RNA"/>
</dbReference>
<reference evidence="1" key="1">
    <citation type="submission" date="2018-02" db="EMBL/GenBank/DDBJ databases">
        <title>Rhizophora mucronata_Transcriptome.</title>
        <authorList>
            <person name="Meera S.P."/>
            <person name="Sreeshan A."/>
            <person name="Augustine A."/>
        </authorList>
    </citation>
    <scope>NUCLEOTIDE SEQUENCE</scope>
    <source>
        <tissue evidence="1">Leaf</tissue>
    </source>
</reference>
<accession>A0A2P2QRD2</accession>
<sequence length="63" mass="7525">MLLEIQRPWKNPCVLSKIKHFLSILIVSDPKRFSCPAHLHKFVHGRYCELHGEGFFLFHQHRT</sequence>
<proteinExistence type="predicted"/>
<name>A0A2P2QRD2_RHIMU</name>
<protein>
    <submittedName>
        <fullName evidence="1">Uncharacterized protein</fullName>
    </submittedName>
</protein>
<dbReference type="AlphaFoldDB" id="A0A2P2QRD2"/>